<feature type="transmembrane region" description="Helical" evidence="2">
    <location>
        <begin position="134"/>
        <end position="153"/>
    </location>
</feature>
<evidence type="ECO:0000259" key="3">
    <source>
        <dbReference type="Pfam" id="PF13386"/>
    </source>
</evidence>
<keyword evidence="2" id="KW-0472">Membrane</keyword>
<evidence type="ECO:0000313" key="4">
    <source>
        <dbReference type="EMBL" id="HGK27763.1"/>
    </source>
</evidence>
<feature type="transmembrane region" description="Helical" evidence="2">
    <location>
        <begin position="98"/>
        <end position="122"/>
    </location>
</feature>
<evidence type="ECO:0000256" key="1">
    <source>
        <dbReference type="SAM" id="MobiDB-lite"/>
    </source>
</evidence>
<keyword evidence="2" id="KW-1133">Transmembrane helix</keyword>
<dbReference type="InterPro" id="IPR039447">
    <property type="entry name" value="UreH-like_TM_dom"/>
</dbReference>
<proteinExistence type="predicted"/>
<keyword evidence="2" id="KW-0812">Transmembrane</keyword>
<protein>
    <submittedName>
        <fullName evidence="4">Sulfite exporter TauE/SafE family protein</fullName>
    </submittedName>
</protein>
<dbReference type="EMBL" id="DSUT01000042">
    <property type="protein sequence ID" value="HGK27763.1"/>
    <property type="molecule type" value="Genomic_DNA"/>
</dbReference>
<name>A0A7C4CAQ5_UNCW3</name>
<feature type="region of interest" description="Disordered" evidence="1">
    <location>
        <begin position="20"/>
        <end position="53"/>
    </location>
</feature>
<gene>
    <name evidence="4" type="ORF">ENS41_02270</name>
</gene>
<sequence>MPLRCRAGTRGTRRRCQNPRSLLRGSQRRPAGGLGPGSRLRRNPLPAEPDSPPVNATAAVRGLTLGLSAGAGCLGICLPIAAPALFGGSRPGLRQSALALGLFLIGRLAAYLSVGLTSGLLGSIVGTTRVYQTGIIPVAYGLLGIFMVLFGTAQAFPDFGLCHLLRPAVASGWFPFLLGFLAGISPCPPFLLAVAAAIETGNIPNALLFFAAFYLATSVYLLPLLFSGWASRFGPVRTAARIIAIIVGLYFASVGVMRLLNARG</sequence>
<feature type="transmembrane region" description="Helical" evidence="2">
    <location>
        <begin position="238"/>
        <end position="260"/>
    </location>
</feature>
<feature type="transmembrane region" description="Helical" evidence="2">
    <location>
        <begin position="65"/>
        <end position="86"/>
    </location>
</feature>
<accession>A0A7C4CAQ5</accession>
<feature type="transmembrane region" description="Helical" evidence="2">
    <location>
        <begin position="173"/>
        <end position="194"/>
    </location>
</feature>
<comment type="caution">
    <text evidence="4">The sequence shown here is derived from an EMBL/GenBank/DDBJ whole genome shotgun (WGS) entry which is preliminary data.</text>
</comment>
<reference evidence="4" key="1">
    <citation type="journal article" date="2020" name="mSystems">
        <title>Genome- and Community-Level Interaction Insights into Carbon Utilization and Element Cycling Functions of Hydrothermarchaeota in Hydrothermal Sediment.</title>
        <authorList>
            <person name="Zhou Z."/>
            <person name="Liu Y."/>
            <person name="Xu W."/>
            <person name="Pan J."/>
            <person name="Luo Z.H."/>
            <person name="Li M."/>
        </authorList>
    </citation>
    <scope>NUCLEOTIDE SEQUENCE [LARGE SCALE GENOMIC DNA]</scope>
    <source>
        <strain evidence="4">SpSt-488</strain>
    </source>
</reference>
<feature type="transmembrane region" description="Helical" evidence="2">
    <location>
        <begin position="206"/>
        <end position="226"/>
    </location>
</feature>
<dbReference type="AlphaFoldDB" id="A0A7C4CAQ5"/>
<feature type="domain" description="Urease accessory protein UreH-like transmembrane" evidence="3">
    <location>
        <begin position="63"/>
        <end position="256"/>
    </location>
</feature>
<organism evidence="4">
    <name type="scientific">candidate division WOR-3 bacterium</name>
    <dbReference type="NCBI Taxonomy" id="2052148"/>
    <lineage>
        <taxon>Bacteria</taxon>
        <taxon>Bacteria division WOR-3</taxon>
    </lineage>
</organism>
<evidence type="ECO:0000256" key="2">
    <source>
        <dbReference type="SAM" id="Phobius"/>
    </source>
</evidence>
<dbReference type="Pfam" id="PF13386">
    <property type="entry name" value="DsbD_2"/>
    <property type="match status" value="1"/>
</dbReference>